<dbReference type="RefSeq" id="WP_350003083.1">
    <property type="nucleotide sequence ID" value="NZ_CP148033.1"/>
</dbReference>
<evidence type="ECO:0000256" key="2">
    <source>
        <dbReference type="ARBA" id="ARBA00023002"/>
    </source>
</evidence>
<reference evidence="3 4" key="1">
    <citation type="submission" date="2024-03" db="EMBL/GenBank/DDBJ databases">
        <title>Rhodococcus navarretei sp. nov. and Pseudarthrobacter quantumdoti sp. nov., two new species with the ability to biosynthesize Quantum Dots isolated from soil samples at Union Glacier, Antarctica.</title>
        <authorList>
            <person name="Vargas M."/>
        </authorList>
    </citation>
    <scope>NUCLEOTIDE SEQUENCE [LARGE SCALE GENOMIC DNA]</scope>
    <source>
        <strain evidence="3 4">RC-2-3</strain>
    </source>
</reference>
<keyword evidence="2 3" id="KW-0560">Oxidoreductase</keyword>
<dbReference type="NCBIfam" id="NF005559">
    <property type="entry name" value="PRK07231.1"/>
    <property type="match status" value="1"/>
</dbReference>
<accession>A0ABZ2RAA4</accession>
<dbReference type="CDD" id="cd05233">
    <property type="entry name" value="SDR_c"/>
    <property type="match status" value="1"/>
</dbReference>
<gene>
    <name evidence="3" type="ORF">WHH00_08450</name>
</gene>
<dbReference type="GO" id="GO:0047936">
    <property type="term" value="F:glucose 1-dehydrogenase [NAD(P)+] activity"/>
    <property type="evidence" value="ECO:0007669"/>
    <property type="project" value="UniProtKB-EC"/>
</dbReference>
<sequence>MQLEGKIALVTGAGTGIGRGTARRLAEEGAFVYVTGRNLEPLEKVAADIGGRARAVRADVTNKADMDQLAELIRQEHGGLDTIFANAGGGHPISLEQITTEDFDRQFGVNVKGVLFTVQAMLPVLRDGSSIIINTSITADMGLKDFSLYAATKAAVRSFTKSWTTDLKHRRIRVNGVSPGVIPTDAYTTELGMTETQVQEYVDLVTPEVPAGRVGTAEDIGDAVIFLASDASSYITGIDLVVDGGMTAVYAGKA</sequence>
<evidence type="ECO:0000256" key="1">
    <source>
        <dbReference type="ARBA" id="ARBA00006484"/>
    </source>
</evidence>
<evidence type="ECO:0000313" key="3">
    <source>
        <dbReference type="EMBL" id="WXK94809.1"/>
    </source>
</evidence>
<dbReference type="InterPro" id="IPR036291">
    <property type="entry name" value="NAD(P)-bd_dom_sf"/>
</dbReference>
<organism evidence="3 4">
    <name type="scientific">Pseudarthrobacter quantipunctorum</name>
    <dbReference type="NCBI Taxonomy" id="3128980"/>
    <lineage>
        <taxon>Bacteria</taxon>
        <taxon>Bacillati</taxon>
        <taxon>Actinomycetota</taxon>
        <taxon>Actinomycetes</taxon>
        <taxon>Micrococcales</taxon>
        <taxon>Micrococcaceae</taxon>
        <taxon>Pseudarthrobacter</taxon>
    </lineage>
</organism>
<name>A0ABZ2RAA4_9MICC</name>
<evidence type="ECO:0000313" key="4">
    <source>
        <dbReference type="Proteomes" id="UP001623384"/>
    </source>
</evidence>
<protein>
    <submittedName>
        <fullName evidence="3">Glucose 1-dehydrogenase</fullName>
        <ecNumber evidence="3">1.1.1.47</ecNumber>
    </submittedName>
</protein>
<keyword evidence="4" id="KW-1185">Reference proteome</keyword>
<dbReference type="InterPro" id="IPR002347">
    <property type="entry name" value="SDR_fam"/>
</dbReference>
<dbReference type="PANTHER" id="PTHR43639:SF1">
    <property type="entry name" value="SHORT-CHAIN DEHYDROGENASE_REDUCTASE FAMILY PROTEIN"/>
    <property type="match status" value="1"/>
</dbReference>
<proteinExistence type="inferred from homology"/>
<dbReference type="EC" id="1.1.1.47" evidence="3"/>
<comment type="similarity">
    <text evidence="1">Belongs to the short-chain dehydrogenases/reductases (SDR) family.</text>
</comment>
<dbReference type="EMBL" id="CP148033">
    <property type="protein sequence ID" value="WXK94809.1"/>
    <property type="molecule type" value="Genomic_DNA"/>
</dbReference>
<dbReference type="Proteomes" id="UP001623384">
    <property type="component" value="Chromosome"/>
</dbReference>
<dbReference type="PRINTS" id="PR00081">
    <property type="entry name" value="GDHRDH"/>
</dbReference>
<dbReference type="PANTHER" id="PTHR43639">
    <property type="entry name" value="OXIDOREDUCTASE, SHORT-CHAIN DEHYDROGENASE/REDUCTASE FAMILY (AFU_ORTHOLOGUE AFUA_5G02870)"/>
    <property type="match status" value="1"/>
</dbReference>
<dbReference type="SUPFAM" id="SSF51735">
    <property type="entry name" value="NAD(P)-binding Rossmann-fold domains"/>
    <property type="match status" value="1"/>
</dbReference>
<dbReference type="Gene3D" id="3.40.50.720">
    <property type="entry name" value="NAD(P)-binding Rossmann-like Domain"/>
    <property type="match status" value="1"/>
</dbReference>
<dbReference type="Pfam" id="PF13561">
    <property type="entry name" value="adh_short_C2"/>
    <property type="match status" value="1"/>
</dbReference>